<gene>
    <name evidence="1" type="ORF">SAMN04488519_1165</name>
</gene>
<dbReference type="STRING" id="226506.SAMN04488519_1165"/>
<protein>
    <submittedName>
        <fullName evidence="1">Uncharacterized protein</fullName>
    </submittedName>
</protein>
<accession>A0A1I5K2R3</accession>
<evidence type="ECO:0000313" key="2">
    <source>
        <dbReference type="Proteomes" id="UP000199564"/>
    </source>
</evidence>
<dbReference type="AlphaFoldDB" id="A0A1I5K2R3"/>
<reference evidence="2" key="1">
    <citation type="submission" date="2016-10" db="EMBL/GenBank/DDBJ databases">
        <authorList>
            <person name="Varghese N."/>
            <person name="Submissions S."/>
        </authorList>
    </citation>
    <scope>NUCLEOTIDE SEQUENCE [LARGE SCALE GENOMIC DNA]</scope>
    <source>
        <strain evidence="2">DSM 15282</strain>
    </source>
</reference>
<dbReference type="EMBL" id="FOVW01000016">
    <property type="protein sequence ID" value="SFO79374.1"/>
    <property type="molecule type" value="Genomic_DNA"/>
</dbReference>
<keyword evidence="2" id="KW-1185">Reference proteome</keyword>
<name>A0A1I5K2R3_9BACT</name>
<dbReference type="RefSeq" id="WP_139217527.1">
    <property type="nucleotide sequence ID" value="NZ_FOVW01000016.1"/>
</dbReference>
<dbReference type="Proteomes" id="UP000199564">
    <property type="component" value="Unassembled WGS sequence"/>
</dbReference>
<sequence length="161" mass="19222">METFTRNNLEFYQLSIRNIRLKYMDQTPLTAFIDLIRSHTIFVRDGGVFKDLMLEVELKIKQKYWTLYLEDERGDFDEKNQPLCLFLVLYNLELFTDSRGYFNWCKVHGLNSSSSFWLNYYRDLGRIEQEIRLELKGFNNPVSGVDYELRNGSFLSLIKGE</sequence>
<proteinExistence type="predicted"/>
<evidence type="ECO:0000313" key="1">
    <source>
        <dbReference type="EMBL" id="SFO79374.1"/>
    </source>
</evidence>
<organism evidence="1 2">
    <name type="scientific">Algoriphagus ornithinivorans</name>
    <dbReference type="NCBI Taxonomy" id="226506"/>
    <lineage>
        <taxon>Bacteria</taxon>
        <taxon>Pseudomonadati</taxon>
        <taxon>Bacteroidota</taxon>
        <taxon>Cytophagia</taxon>
        <taxon>Cytophagales</taxon>
        <taxon>Cyclobacteriaceae</taxon>
        <taxon>Algoriphagus</taxon>
    </lineage>
</organism>